<organism evidence="2 3">
    <name type="scientific">Lophium mytilinum</name>
    <dbReference type="NCBI Taxonomy" id="390894"/>
    <lineage>
        <taxon>Eukaryota</taxon>
        <taxon>Fungi</taxon>
        <taxon>Dikarya</taxon>
        <taxon>Ascomycota</taxon>
        <taxon>Pezizomycotina</taxon>
        <taxon>Dothideomycetes</taxon>
        <taxon>Pleosporomycetidae</taxon>
        <taxon>Mytilinidiales</taxon>
        <taxon>Mytilinidiaceae</taxon>
        <taxon>Lophium</taxon>
    </lineage>
</organism>
<accession>A0A6A6RES8</accession>
<evidence type="ECO:0000256" key="1">
    <source>
        <dbReference type="SAM" id="MobiDB-lite"/>
    </source>
</evidence>
<sequence length="151" mass="16171">MPSTSRSRGNGKLKEWSSRGTLGTTRIRVEASKYRKQKAWYPSESTKGSGAETPLAGLPRGTITAFRPITPGAPPESAPYLQHLPIPSALTSTSPSQCHLLSILPTVKAQFAPSNPSPHPREAKGAVPQHTLPPKLSHAVRATVSAKRVKH</sequence>
<dbReference type="EMBL" id="MU004181">
    <property type="protein sequence ID" value="KAF2501957.1"/>
    <property type="molecule type" value="Genomic_DNA"/>
</dbReference>
<protein>
    <submittedName>
        <fullName evidence="2">Uncharacterized protein</fullName>
    </submittedName>
</protein>
<reference evidence="2" key="1">
    <citation type="journal article" date="2020" name="Stud. Mycol.">
        <title>101 Dothideomycetes genomes: a test case for predicting lifestyles and emergence of pathogens.</title>
        <authorList>
            <person name="Haridas S."/>
            <person name="Albert R."/>
            <person name="Binder M."/>
            <person name="Bloem J."/>
            <person name="Labutti K."/>
            <person name="Salamov A."/>
            <person name="Andreopoulos B."/>
            <person name="Baker S."/>
            <person name="Barry K."/>
            <person name="Bills G."/>
            <person name="Bluhm B."/>
            <person name="Cannon C."/>
            <person name="Castanera R."/>
            <person name="Culley D."/>
            <person name="Daum C."/>
            <person name="Ezra D."/>
            <person name="Gonzalez J."/>
            <person name="Henrissat B."/>
            <person name="Kuo A."/>
            <person name="Liang C."/>
            <person name="Lipzen A."/>
            <person name="Lutzoni F."/>
            <person name="Magnuson J."/>
            <person name="Mondo S."/>
            <person name="Nolan M."/>
            <person name="Ohm R."/>
            <person name="Pangilinan J."/>
            <person name="Park H.-J."/>
            <person name="Ramirez L."/>
            <person name="Alfaro M."/>
            <person name="Sun H."/>
            <person name="Tritt A."/>
            <person name="Yoshinaga Y."/>
            <person name="Zwiers L.-H."/>
            <person name="Turgeon B."/>
            <person name="Goodwin S."/>
            <person name="Spatafora J."/>
            <person name="Crous P."/>
            <person name="Grigoriev I."/>
        </authorList>
    </citation>
    <scope>NUCLEOTIDE SEQUENCE</scope>
    <source>
        <strain evidence="2">CBS 269.34</strain>
    </source>
</reference>
<dbReference type="Proteomes" id="UP000799750">
    <property type="component" value="Unassembled WGS sequence"/>
</dbReference>
<evidence type="ECO:0000313" key="3">
    <source>
        <dbReference type="Proteomes" id="UP000799750"/>
    </source>
</evidence>
<dbReference type="AlphaFoldDB" id="A0A6A6RES8"/>
<proteinExistence type="predicted"/>
<name>A0A6A6RES8_9PEZI</name>
<keyword evidence="3" id="KW-1185">Reference proteome</keyword>
<feature type="region of interest" description="Disordered" evidence="1">
    <location>
        <begin position="1"/>
        <end position="60"/>
    </location>
</feature>
<gene>
    <name evidence="2" type="ORF">BU16DRAFT_532391</name>
</gene>
<evidence type="ECO:0000313" key="2">
    <source>
        <dbReference type="EMBL" id="KAF2501957.1"/>
    </source>
</evidence>
<feature type="region of interest" description="Disordered" evidence="1">
    <location>
        <begin position="111"/>
        <end position="151"/>
    </location>
</feature>